<dbReference type="Proteomes" id="UP001314170">
    <property type="component" value="Unassembled WGS sequence"/>
</dbReference>
<reference evidence="1 2" key="1">
    <citation type="submission" date="2024-01" db="EMBL/GenBank/DDBJ databases">
        <authorList>
            <person name="Waweru B."/>
        </authorList>
    </citation>
    <scope>NUCLEOTIDE SEQUENCE [LARGE SCALE GENOMIC DNA]</scope>
</reference>
<protein>
    <submittedName>
        <fullName evidence="1">Uncharacterized protein</fullName>
    </submittedName>
</protein>
<dbReference type="AlphaFoldDB" id="A0AAV1RPJ1"/>
<proteinExistence type="predicted"/>
<keyword evidence="2" id="KW-1185">Reference proteome</keyword>
<organism evidence="1 2">
    <name type="scientific">Dovyalis caffra</name>
    <dbReference type="NCBI Taxonomy" id="77055"/>
    <lineage>
        <taxon>Eukaryota</taxon>
        <taxon>Viridiplantae</taxon>
        <taxon>Streptophyta</taxon>
        <taxon>Embryophyta</taxon>
        <taxon>Tracheophyta</taxon>
        <taxon>Spermatophyta</taxon>
        <taxon>Magnoliopsida</taxon>
        <taxon>eudicotyledons</taxon>
        <taxon>Gunneridae</taxon>
        <taxon>Pentapetalae</taxon>
        <taxon>rosids</taxon>
        <taxon>fabids</taxon>
        <taxon>Malpighiales</taxon>
        <taxon>Salicaceae</taxon>
        <taxon>Flacourtieae</taxon>
        <taxon>Dovyalis</taxon>
    </lineage>
</organism>
<comment type="caution">
    <text evidence="1">The sequence shown here is derived from an EMBL/GenBank/DDBJ whole genome shotgun (WGS) entry which is preliminary data.</text>
</comment>
<name>A0AAV1RPJ1_9ROSI</name>
<accession>A0AAV1RPJ1</accession>
<gene>
    <name evidence="1" type="ORF">DCAF_LOCUS13647</name>
</gene>
<evidence type="ECO:0000313" key="2">
    <source>
        <dbReference type="Proteomes" id="UP001314170"/>
    </source>
</evidence>
<evidence type="ECO:0000313" key="1">
    <source>
        <dbReference type="EMBL" id="CAK7338599.1"/>
    </source>
</evidence>
<sequence length="79" mass="8562">MARVLGGATFGIARGVAIGTTRGMTRTIVIARGFEQLDGLLNIFLMLWNDYGLEGNCSYDEEGAIKKFSHKDAFPFSSG</sequence>
<dbReference type="EMBL" id="CAWUPB010001154">
    <property type="protein sequence ID" value="CAK7338599.1"/>
    <property type="molecule type" value="Genomic_DNA"/>
</dbReference>